<sequence length="332" mass="38306">MSEFLISLFLETLFKGRVWQKVKQTPTMAMDNFVREIDKAFDAAKGKKPEELLVTYKGVLYPSGMCRPETFQALDIMEVRKDDVFLVAYPKCGTNWVQHILNDLTSAVSNNKEEVPPREHIQMLEFGVPEKFQKIKSLPSPRVFTTHLHYDNIPKAVFGTKAKVLVVFRNPKDAAVSYYHFYNKNPGLPNVSSWDEFFQKFMSGEVCWSSYFDHALAWNEHMDEENIMIITYEEIKENLLGRVKQIAEFLGFSLPEEKIQSIAENATFESMSNKSQETHGKFGSIIFRKGAVGDWKNLFTEAQSQEMDAKFEECLAGTKLGARLKYDKYCKY</sequence>
<dbReference type="GO" id="GO:0008146">
    <property type="term" value="F:sulfotransferase activity"/>
    <property type="evidence" value="ECO:0007669"/>
    <property type="project" value="InterPro"/>
</dbReference>
<evidence type="ECO:0000313" key="4">
    <source>
        <dbReference type="Ensembl" id="ENSCPBP00000035666.1"/>
    </source>
</evidence>
<dbReference type="RefSeq" id="XP_005296323.1">
    <property type="nucleotide sequence ID" value="XM_005296266.4"/>
</dbReference>
<dbReference type="Proteomes" id="UP000694380">
    <property type="component" value="Chromosome 3"/>
</dbReference>
<accession>A0A8C3ILG2</accession>
<dbReference type="GeneID" id="101941396"/>
<evidence type="ECO:0000256" key="3">
    <source>
        <dbReference type="RuleBase" id="RU361155"/>
    </source>
</evidence>
<reference evidence="4" key="3">
    <citation type="submission" date="2025-09" db="UniProtKB">
        <authorList>
            <consortium name="Ensembl"/>
        </authorList>
    </citation>
    <scope>IDENTIFICATION</scope>
</reference>
<dbReference type="SUPFAM" id="SSF52540">
    <property type="entry name" value="P-loop containing nucleoside triphosphate hydrolases"/>
    <property type="match status" value="1"/>
</dbReference>
<dbReference type="InterPro" id="IPR000863">
    <property type="entry name" value="Sulfotransferase_dom"/>
</dbReference>
<dbReference type="GeneTree" id="ENSGT00940000159084"/>
<keyword evidence="2 3" id="KW-0808">Transferase</keyword>
<gene>
    <name evidence="4" type="primary">LOC101941396</name>
</gene>
<organism evidence="4 5">
    <name type="scientific">Chrysemys picta bellii</name>
    <name type="common">Western painted turtle</name>
    <name type="synonym">Emys bellii</name>
    <dbReference type="NCBI Taxonomy" id="8478"/>
    <lineage>
        <taxon>Eukaryota</taxon>
        <taxon>Metazoa</taxon>
        <taxon>Chordata</taxon>
        <taxon>Craniata</taxon>
        <taxon>Vertebrata</taxon>
        <taxon>Euteleostomi</taxon>
        <taxon>Archelosauria</taxon>
        <taxon>Testudinata</taxon>
        <taxon>Testudines</taxon>
        <taxon>Cryptodira</taxon>
        <taxon>Durocryptodira</taxon>
        <taxon>Testudinoidea</taxon>
        <taxon>Emydidae</taxon>
        <taxon>Chrysemys</taxon>
    </lineage>
</organism>
<dbReference type="Gene3D" id="3.40.50.300">
    <property type="entry name" value="P-loop containing nucleotide triphosphate hydrolases"/>
    <property type="match status" value="1"/>
</dbReference>
<keyword evidence="5" id="KW-1185">Reference proteome</keyword>
<evidence type="ECO:0000256" key="1">
    <source>
        <dbReference type="ARBA" id="ARBA00005771"/>
    </source>
</evidence>
<reference evidence="4" key="1">
    <citation type="journal article" date="2015" name="Genome Biol. Evol.">
        <title>Physical Mapping and Refinement of the Painted Turtle Genome (Chrysemys picta) Inform Amniote Genome Evolution and Challenge Turtle-Bird Chromosomal Conservation.</title>
        <authorList>
            <person name="Badenhorst D."/>
            <person name="Hillier L.W."/>
            <person name="Literman R."/>
            <person name="Montiel E.E."/>
            <person name="Radhakrishnan S."/>
            <person name="Shen Y."/>
            <person name="Minx P."/>
            <person name="Janes D.E."/>
            <person name="Warren W.C."/>
            <person name="Edwards S.V."/>
            <person name="Valenzuela N."/>
        </authorList>
    </citation>
    <scope>NUCLEOTIDE SEQUENCE [LARGE SCALE GENOMIC DNA]</scope>
</reference>
<evidence type="ECO:0000313" key="5">
    <source>
        <dbReference type="Proteomes" id="UP000694380"/>
    </source>
</evidence>
<dbReference type="Ensembl" id="ENSCPBT00000041831.1">
    <property type="protein sequence ID" value="ENSCPBP00000035666.1"/>
    <property type="gene ID" value="ENSCPBG00000024809.1"/>
</dbReference>
<dbReference type="InterPro" id="IPR027417">
    <property type="entry name" value="P-loop_NTPase"/>
</dbReference>
<reference evidence="4" key="2">
    <citation type="submission" date="2025-08" db="UniProtKB">
        <authorList>
            <consortium name="Ensembl"/>
        </authorList>
    </citation>
    <scope>IDENTIFICATION</scope>
</reference>
<evidence type="ECO:0000256" key="2">
    <source>
        <dbReference type="ARBA" id="ARBA00022679"/>
    </source>
</evidence>
<dbReference type="Pfam" id="PF00685">
    <property type="entry name" value="Sulfotransfer_1"/>
    <property type="match status" value="1"/>
</dbReference>
<comment type="similarity">
    <text evidence="1 3">Belongs to the sulfotransferase 1 family.</text>
</comment>
<protein>
    <recommendedName>
        <fullName evidence="3">Sulfotransferase</fullName>
        <ecNumber evidence="3">2.8.2.-</ecNumber>
    </recommendedName>
</protein>
<proteinExistence type="inferred from homology"/>
<dbReference type="AlphaFoldDB" id="A0A8C3ILG2"/>
<dbReference type="PANTHER" id="PTHR11783">
    <property type="entry name" value="SULFOTRANSFERASE SULT"/>
    <property type="match status" value="1"/>
</dbReference>
<dbReference type="OrthoDB" id="205623at2759"/>
<name>A0A8C3ILG2_CHRPI</name>
<dbReference type="KEGG" id="cpic:101941396"/>
<dbReference type="EC" id="2.8.2.-" evidence="3"/>
<dbReference type="OMA" id="HALAWNE"/>